<protein>
    <recommendedName>
        <fullName evidence="6">DarT domain-containing protein</fullName>
    </recommendedName>
</protein>
<evidence type="ECO:0000256" key="5">
    <source>
        <dbReference type="ARBA" id="ARBA00023125"/>
    </source>
</evidence>
<dbReference type="Pfam" id="PF14487">
    <property type="entry name" value="DarT"/>
    <property type="match status" value="1"/>
</dbReference>
<dbReference type="Gene3D" id="1.10.3210.10">
    <property type="entry name" value="Hypothetical protein af1432"/>
    <property type="match status" value="1"/>
</dbReference>
<dbReference type="PROSITE" id="PS52018">
    <property type="entry name" value="DART"/>
    <property type="match status" value="1"/>
</dbReference>
<dbReference type="GO" id="GO:0003677">
    <property type="term" value="F:DNA binding"/>
    <property type="evidence" value="ECO:0007669"/>
    <property type="project" value="UniProtKB-KW"/>
</dbReference>
<sequence>MAQEREFMSVSQNLENRHAYHFTHFQNLDSIIDNEILSTNLKISKGVEHKNIAEKGIQSRRSAMLVPCAQDKRVHDYVPFYFSKKTSMQLGVINKKNVDQAYLIYFLIPVSVIEKIDGTVFSDASANTEVPPNFHNFSQVEELENLNWEAIDSKKWSSPNDTVRHQKMAELLIPDQVMLSDIKSIVVWNKFIKGKVEEVFKSKGVKPPEIRFDSEHYYTNFYEGGRRSIITGPIFLRQAFERSVKFIRDNVPVKPRFASLEEALDKIEKDFCSIKELANIDGLKASYGPHEDDVGTHVRKVAAALSKYDEFNSRSEADQIILKFSAYFHDIGKGPKSRWPNEIMNRSDNDHAVKSLPMLERVLTEEVGGLDDETIRKIVMLVTYDDIIGDIVARGRDEEQLFQIINSENDLIMLIALGKSDMSSINEAWVSGCRDDIKSLKDRAVESLG</sequence>
<name>A0A0F9ID55_9ZZZZ</name>
<evidence type="ECO:0000256" key="4">
    <source>
        <dbReference type="ARBA" id="ARBA00022695"/>
    </source>
</evidence>
<evidence type="ECO:0000259" key="6">
    <source>
        <dbReference type="PROSITE" id="PS52018"/>
    </source>
</evidence>
<dbReference type="CDD" id="cd00077">
    <property type="entry name" value="HDc"/>
    <property type="match status" value="1"/>
</dbReference>
<evidence type="ECO:0000256" key="2">
    <source>
        <dbReference type="ARBA" id="ARBA00022676"/>
    </source>
</evidence>
<reference evidence="7" key="1">
    <citation type="journal article" date="2015" name="Nature">
        <title>Complex archaea that bridge the gap between prokaryotes and eukaryotes.</title>
        <authorList>
            <person name="Spang A."/>
            <person name="Saw J.H."/>
            <person name="Jorgensen S.L."/>
            <person name="Zaremba-Niedzwiedzka K."/>
            <person name="Martijn J."/>
            <person name="Lind A.E."/>
            <person name="van Eijk R."/>
            <person name="Schleper C."/>
            <person name="Guy L."/>
            <person name="Ettema T.J."/>
        </authorList>
    </citation>
    <scope>NUCLEOTIDE SEQUENCE</scope>
</reference>
<dbReference type="InterPro" id="IPR006674">
    <property type="entry name" value="HD_domain"/>
</dbReference>
<dbReference type="GO" id="GO:0016779">
    <property type="term" value="F:nucleotidyltransferase activity"/>
    <property type="evidence" value="ECO:0007669"/>
    <property type="project" value="UniProtKB-KW"/>
</dbReference>
<accession>A0A0F9ID55</accession>
<gene>
    <name evidence="7" type="ORF">LCGC14_1595180</name>
</gene>
<keyword evidence="2" id="KW-0328">Glycosyltransferase</keyword>
<dbReference type="AlphaFoldDB" id="A0A0F9ID55"/>
<keyword evidence="4" id="KW-0548">Nucleotidyltransferase</keyword>
<keyword evidence="5" id="KW-0238">DNA-binding</keyword>
<evidence type="ECO:0000256" key="1">
    <source>
        <dbReference type="ARBA" id="ARBA00022649"/>
    </source>
</evidence>
<organism evidence="7">
    <name type="scientific">marine sediment metagenome</name>
    <dbReference type="NCBI Taxonomy" id="412755"/>
    <lineage>
        <taxon>unclassified sequences</taxon>
        <taxon>metagenomes</taxon>
        <taxon>ecological metagenomes</taxon>
    </lineage>
</organism>
<dbReference type="EMBL" id="LAZR01012725">
    <property type="protein sequence ID" value="KKM25417.1"/>
    <property type="molecule type" value="Genomic_DNA"/>
</dbReference>
<dbReference type="Pfam" id="PF01966">
    <property type="entry name" value="HD"/>
    <property type="match status" value="1"/>
</dbReference>
<evidence type="ECO:0000313" key="7">
    <source>
        <dbReference type="EMBL" id="KKM25417.1"/>
    </source>
</evidence>
<dbReference type="InterPro" id="IPR003607">
    <property type="entry name" value="HD/PDEase_dom"/>
</dbReference>
<keyword evidence="3" id="KW-0808">Transferase</keyword>
<evidence type="ECO:0000256" key="3">
    <source>
        <dbReference type="ARBA" id="ARBA00022679"/>
    </source>
</evidence>
<comment type="caution">
    <text evidence="7">The sequence shown here is derived from an EMBL/GenBank/DDBJ whole genome shotgun (WGS) entry which is preliminary data.</text>
</comment>
<dbReference type="GO" id="GO:0016757">
    <property type="term" value="F:glycosyltransferase activity"/>
    <property type="evidence" value="ECO:0007669"/>
    <property type="project" value="UniProtKB-KW"/>
</dbReference>
<feature type="domain" description="DarT" evidence="6">
    <location>
        <begin position="17"/>
        <end position="218"/>
    </location>
</feature>
<keyword evidence="1" id="KW-1277">Toxin-antitoxin system</keyword>
<dbReference type="InterPro" id="IPR029494">
    <property type="entry name" value="DarT"/>
</dbReference>
<dbReference type="SUPFAM" id="SSF109604">
    <property type="entry name" value="HD-domain/PDEase-like"/>
    <property type="match status" value="1"/>
</dbReference>
<proteinExistence type="predicted"/>